<reference evidence="2 3" key="1">
    <citation type="submission" date="2024-04" db="EMBL/GenBank/DDBJ databases">
        <title>Phyllosticta paracitricarpa is synonymous to the EU quarantine fungus P. citricarpa based on phylogenomic analyses.</title>
        <authorList>
            <consortium name="Lawrence Berkeley National Laboratory"/>
            <person name="Van ingen-buijs V.A."/>
            <person name="Van westerhoven A.C."/>
            <person name="Haridas S."/>
            <person name="Skiadas P."/>
            <person name="Martin F."/>
            <person name="Groenewald J.Z."/>
            <person name="Crous P.W."/>
            <person name="Seidl M.F."/>
        </authorList>
    </citation>
    <scope>NUCLEOTIDE SEQUENCE [LARGE SCALE GENOMIC DNA]</scope>
    <source>
        <strain evidence="2 3">CPC 17464</strain>
    </source>
</reference>
<evidence type="ECO:0000256" key="1">
    <source>
        <dbReference type="SAM" id="MobiDB-lite"/>
    </source>
</evidence>
<evidence type="ECO:0000313" key="2">
    <source>
        <dbReference type="EMBL" id="KAK7542186.1"/>
    </source>
</evidence>
<feature type="compositionally biased region" description="Acidic residues" evidence="1">
    <location>
        <begin position="347"/>
        <end position="357"/>
    </location>
</feature>
<feature type="region of interest" description="Disordered" evidence="1">
    <location>
        <begin position="90"/>
        <end position="374"/>
    </location>
</feature>
<comment type="caution">
    <text evidence="2">The sequence shown here is derived from an EMBL/GenBank/DDBJ whole genome shotgun (WGS) entry which is preliminary data.</text>
</comment>
<feature type="compositionally biased region" description="Gly residues" evidence="1">
    <location>
        <begin position="208"/>
        <end position="223"/>
    </location>
</feature>
<proteinExistence type="predicted"/>
<accession>A0ABR1M3L5</accession>
<dbReference type="EMBL" id="JBBPEH010000002">
    <property type="protein sequence ID" value="KAK7542186.1"/>
    <property type="molecule type" value="Genomic_DNA"/>
</dbReference>
<dbReference type="GeneID" id="92027346"/>
<feature type="compositionally biased region" description="Gly residues" evidence="1">
    <location>
        <begin position="270"/>
        <end position="283"/>
    </location>
</feature>
<feature type="compositionally biased region" description="Polar residues" evidence="1">
    <location>
        <begin position="135"/>
        <end position="155"/>
    </location>
</feature>
<gene>
    <name evidence="2" type="ORF">J3D65DRAFT_205033</name>
</gene>
<name>A0ABR1M3L5_9PEZI</name>
<feature type="compositionally biased region" description="Gly residues" evidence="1">
    <location>
        <begin position="233"/>
        <end position="263"/>
    </location>
</feature>
<feature type="compositionally biased region" description="Polar residues" evidence="1">
    <location>
        <begin position="39"/>
        <end position="59"/>
    </location>
</feature>
<sequence length="395" mass="41685">MADDRLKAAFLADLGVANREKLLAAPDTRDVALRGRFRSNGSGNATAQHPNGSGDASVSNWNQFAKHNKENVGDGDLADLHGGQLHRQNREAMGYGNPRPAPTFNRPTPTFNPRPTPASNTRPTPESFPRPSRPHYSQPQDHTPLNYYDSPSPNFQAPAHVQPMANGNGARGGTEDALALARSMQFKGSYGGKGKSGGMRGNASPRGPRGGYGGSDFRGGRGGFEPRTARGGYPRGGPDFRGGRGGYENRGPRGGSLSNGGPGHISSGLGRSGHGVDGYGTGRGNARPSAAGPRGGPAGRVPSSLSSRGREEYNIRGAASGRPQRSLRSNGNREPVVQNGVWTCTADDTEPVYDSDEGSGPRQRPLPVTTRPQQLVSSKEFMSAIMDSKWAPKKP</sequence>
<dbReference type="RefSeq" id="XP_066658479.1">
    <property type="nucleotide sequence ID" value="XM_066794440.1"/>
</dbReference>
<feature type="region of interest" description="Disordered" evidence="1">
    <location>
        <begin position="35"/>
        <end position="59"/>
    </location>
</feature>
<feature type="compositionally biased region" description="Gly residues" evidence="1">
    <location>
        <begin position="189"/>
        <end position="200"/>
    </location>
</feature>
<keyword evidence="3" id="KW-1185">Reference proteome</keyword>
<organism evidence="2 3">
    <name type="scientific">Phyllosticta citribraziliensis</name>
    <dbReference type="NCBI Taxonomy" id="989973"/>
    <lineage>
        <taxon>Eukaryota</taxon>
        <taxon>Fungi</taxon>
        <taxon>Dikarya</taxon>
        <taxon>Ascomycota</taxon>
        <taxon>Pezizomycotina</taxon>
        <taxon>Dothideomycetes</taxon>
        <taxon>Dothideomycetes incertae sedis</taxon>
        <taxon>Botryosphaeriales</taxon>
        <taxon>Phyllostictaceae</taxon>
        <taxon>Phyllosticta</taxon>
    </lineage>
</organism>
<protein>
    <submittedName>
        <fullName evidence="2">Uncharacterized protein</fullName>
    </submittedName>
</protein>
<evidence type="ECO:0000313" key="3">
    <source>
        <dbReference type="Proteomes" id="UP001360953"/>
    </source>
</evidence>
<dbReference type="Proteomes" id="UP001360953">
    <property type="component" value="Unassembled WGS sequence"/>
</dbReference>